<dbReference type="InterPro" id="IPR007117">
    <property type="entry name" value="Expansin_CBD"/>
</dbReference>
<evidence type="ECO:0000256" key="3">
    <source>
        <dbReference type="RuleBase" id="RU003460"/>
    </source>
</evidence>
<comment type="similarity">
    <text evidence="3">Belongs to the expansin family.</text>
</comment>
<dbReference type="InterPro" id="IPR005795">
    <property type="entry name" value="LolPI"/>
</dbReference>
<organism evidence="7 8">
    <name type="scientific">Cuscuta australis</name>
    <dbReference type="NCBI Taxonomy" id="267555"/>
    <lineage>
        <taxon>Eukaryota</taxon>
        <taxon>Viridiplantae</taxon>
        <taxon>Streptophyta</taxon>
        <taxon>Embryophyta</taxon>
        <taxon>Tracheophyta</taxon>
        <taxon>Spermatophyta</taxon>
        <taxon>Magnoliopsida</taxon>
        <taxon>eudicotyledons</taxon>
        <taxon>Gunneridae</taxon>
        <taxon>Pentapetalae</taxon>
        <taxon>asterids</taxon>
        <taxon>lamiids</taxon>
        <taxon>Solanales</taxon>
        <taxon>Convolvulaceae</taxon>
        <taxon>Cuscuteae</taxon>
        <taxon>Cuscuta</taxon>
        <taxon>Cuscuta subgen. Grammica</taxon>
        <taxon>Cuscuta sect. Cleistogrammica</taxon>
    </lineage>
</organism>
<dbReference type="PANTHER" id="PTHR31692">
    <property type="entry name" value="EXPANSIN-B3"/>
    <property type="match status" value="1"/>
</dbReference>
<accession>A0A328D401</accession>
<proteinExistence type="inferred from homology"/>
<evidence type="ECO:0000313" key="7">
    <source>
        <dbReference type="EMBL" id="RAL39810.1"/>
    </source>
</evidence>
<name>A0A328D401_9ASTE</name>
<dbReference type="PROSITE" id="PS50843">
    <property type="entry name" value="EXPANSIN_CBD"/>
    <property type="match status" value="1"/>
</dbReference>
<sequence length="283" mass="29210">MAQLMHFLVVAAVFCILAISCDCFNPKVFNISKPKSELTSAVWSAASATWYGDANGAGSDGGACGYTNSVEESPFYSRISAGASALFKKGEGCGACYQVKCVPGDNAACSGNPVTVVITDECPSGGGVCATDSSHFDLSGIAFGGLALPGKADTLRNAGELKIQYQRVACAYPKGVELKFGVDSGSSAYYLAVLIEYVSGDGELSGVQLKQGGSGNSSSTWVSMTRSWGAVWKIDCPAPGLVAPITLKLIDASGKYLIAPNVIPTGWKAGQTYRSATTAFVSP</sequence>
<dbReference type="Proteomes" id="UP000249390">
    <property type="component" value="Unassembled WGS sequence"/>
</dbReference>
<dbReference type="EMBL" id="NQVE01000196">
    <property type="protein sequence ID" value="RAL39810.1"/>
    <property type="molecule type" value="Genomic_DNA"/>
</dbReference>
<evidence type="ECO:0000256" key="4">
    <source>
        <dbReference type="SAM" id="SignalP"/>
    </source>
</evidence>
<dbReference type="SUPFAM" id="SSF50685">
    <property type="entry name" value="Barwin-like endoglucanases"/>
    <property type="match status" value="1"/>
</dbReference>
<dbReference type="Pfam" id="PF01357">
    <property type="entry name" value="Expansin_C"/>
    <property type="match status" value="1"/>
</dbReference>
<dbReference type="InterPro" id="IPR007112">
    <property type="entry name" value="Expansin/allergen_DPBB_dom"/>
</dbReference>
<comment type="subcellular location">
    <subcellularLocation>
        <location evidence="1">Secreted</location>
    </subcellularLocation>
</comment>
<dbReference type="InterPro" id="IPR036749">
    <property type="entry name" value="Expansin_CBD_sf"/>
</dbReference>
<evidence type="ECO:0000259" key="5">
    <source>
        <dbReference type="PROSITE" id="PS50842"/>
    </source>
</evidence>
<gene>
    <name evidence="7" type="ORF">DM860_013011</name>
</gene>
<dbReference type="Pfam" id="PF03330">
    <property type="entry name" value="DPBB_1"/>
    <property type="match status" value="1"/>
</dbReference>
<dbReference type="GO" id="GO:0005576">
    <property type="term" value="C:extracellular region"/>
    <property type="evidence" value="ECO:0007669"/>
    <property type="project" value="UniProtKB-SubCell"/>
</dbReference>
<comment type="caution">
    <text evidence="7">The sequence shown here is derived from an EMBL/GenBank/DDBJ whole genome shotgun (WGS) entry which is preliminary data.</text>
</comment>
<dbReference type="PRINTS" id="PR00829">
    <property type="entry name" value="LOLP1ALLERGN"/>
</dbReference>
<keyword evidence="4" id="KW-0732">Signal</keyword>
<dbReference type="CDD" id="cd22275">
    <property type="entry name" value="DPBB_EXPB_N"/>
    <property type="match status" value="1"/>
</dbReference>
<feature type="domain" description="Expansin-like EG45" evidence="5">
    <location>
        <begin position="61"/>
        <end position="175"/>
    </location>
</feature>
<dbReference type="AlphaFoldDB" id="A0A328D401"/>
<dbReference type="InterPro" id="IPR036908">
    <property type="entry name" value="RlpA-like_sf"/>
</dbReference>
<keyword evidence="8" id="KW-1185">Reference proteome</keyword>
<reference evidence="7 8" key="1">
    <citation type="submission" date="2018-06" db="EMBL/GenBank/DDBJ databases">
        <title>The Genome of Cuscuta australis (Dodder) Provides Insight into the Evolution of Plant Parasitism.</title>
        <authorList>
            <person name="Liu H."/>
        </authorList>
    </citation>
    <scope>NUCLEOTIDE SEQUENCE [LARGE SCALE GENOMIC DNA]</scope>
    <source>
        <strain evidence="8">cv. Yunnan</strain>
        <tissue evidence="7">Vines</tissue>
    </source>
</reference>
<dbReference type="InterPro" id="IPR009009">
    <property type="entry name" value="RlpA-like_DPBB"/>
</dbReference>
<feature type="signal peptide" evidence="4">
    <location>
        <begin position="1"/>
        <end position="23"/>
    </location>
</feature>
<evidence type="ECO:0000256" key="1">
    <source>
        <dbReference type="ARBA" id="ARBA00004613"/>
    </source>
</evidence>
<evidence type="ECO:0000313" key="8">
    <source>
        <dbReference type="Proteomes" id="UP000249390"/>
    </source>
</evidence>
<feature type="chain" id="PRO_5016257963" description="Expansin-like EG45 domain-containing protein" evidence="4">
    <location>
        <begin position="24"/>
        <end position="283"/>
    </location>
</feature>
<evidence type="ECO:0000256" key="2">
    <source>
        <dbReference type="ARBA" id="ARBA00022525"/>
    </source>
</evidence>
<dbReference type="PANTHER" id="PTHR31692:SF57">
    <property type="entry name" value="EXPANSIN-B2"/>
    <property type="match status" value="1"/>
</dbReference>
<dbReference type="Gene3D" id="2.40.40.10">
    <property type="entry name" value="RlpA-like domain"/>
    <property type="match status" value="1"/>
</dbReference>
<feature type="domain" description="Expansin-like CBD" evidence="6">
    <location>
        <begin position="189"/>
        <end position="275"/>
    </location>
</feature>
<evidence type="ECO:0008006" key="9">
    <source>
        <dbReference type="Google" id="ProtNLM"/>
    </source>
</evidence>
<evidence type="ECO:0000259" key="6">
    <source>
        <dbReference type="PROSITE" id="PS50843"/>
    </source>
</evidence>
<dbReference type="SMART" id="SM00837">
    <property type="entry name" value="DPBB_1"/>
    <property type="match status" value="1"/>
</dbReference>
<dbReference type="SUPFAM" id="SSF49590">
    <property type="entry name" value="PHL pollen allergen"/>
    <property type="match status" value="1"/>
</dbReference>
<dbReference type="PRINTS" id="PR01225">
    <property type="entry name" value="EXPANSNFAMLY"/>
</dbReference>
<protein>
    <recommendedName>
        <fullName evidence="9">Expansin-like EG45 domain-containing protein</fullName>
    </recommendedName>
</protein>
<dbReference type="PROSITE" id="PS50842">
    <property type="entry name" value="EXPANSIN_EG45"/>
    <property type="match status" value="1"/>
</dbReference>
<dbReference type="InterPro" id="IPR007118">
    <property type="entry name" value="Expan_Lol_pI"/>
</dbReference>
<dbReference type="Gene3D" id="2.60.40.760">
    <property type="entry name" value="Expansin, cellulose-binding-like domain"/>
    <property type="match status" value="1"/>
</dbReference>
<dbReference type="GO" id="GO:0009653">
    <property type="term" value="P:anatomical structure morphogenesis"/>
    <property type="evidence" value="ECO:0007669"/>
    <property type="project" value="UniProtKB-ARBA"/>
</dbReference>
<keyword evidence="2" id="KW-0964">Secreted</keyword>